<dbReference type="EMBL" id="JBFXLU010000231">
    <property type="protein sequence ID" value="KAL2834026.1"/>
    <property type="molecule type" value="Genomic_DNA"/>
</dbReference>
<accession>A0ABR4J2B6</accession>
<dbReference type="InterPro" id="IPR001509">
    <property type="entry name" value="Epimerase_deHydtase"/>
</dbReference>
<sequence>MAGKKILLTGATGYIGGTVLSTLLNSEAESITGAAISVLVRGEHQAGVLKDKGLTTIDFKGFGDDDALREAASEHDVVINTASGFEDGFAASLIRGLAERKNALGVDVHYIHTSGTTNYANSPTLNLYPGYNADLVSDKATAQVVSTLRHLNEQTPYAQRTTDLAVLSVGKETGVRTHIITMPMLFGFGTGFFRKLTGQLPILMGEALREKQMWIVGDGTGVKQHVHIEDGAAVYELVLRRVFEGLEVPSGEEGVIFVENGEHRWNEAGEAIAEVGRRLGVLDTEQVRRLSLEEAGKALGIEDINYVEAAYAST</sequence>
<comment type="caution">
    <text evidence="2">The sequence shown here is derived from an EMBL/GenBank/DDBJ whole genome shotgun (WGS) entry which is preliminary data.</text>
</comment>
<dbReference type="PANTHER" id="PTHR48079">
    <property type="entry name" value="PROTEIN YEEZ"/>
    <property type="match status" value="1"/>
</dbReference>
<dbReference type="PANTHER" id="PTHR48079:SF6">
    <property type="entry name" value="NAD(P)-BINDING DOMAIN-CONTAINING PROTEIN-RELATED"/>
    <property type="match status" value="1"/>
</dbReference>
<dbReference type="InterPro" id="IPR036291">
    <property type="entry name" value="NAD(P)-bd_dom_sf"/>
</dbReference>
<organism evidence="2 3">
    <name type="scientific">Aspergillus pseudoustus</name>
    <dbReference type="NCBI Taxonomy" id="1810923"/>
    <lineage>
        <taxon>Eukaryota</taxon>
        <taxon>Fungi</taxon>
        <taxon>Dikarya</taxon>
        <taxon>Ascomycota</taxon>
        <taxon>Pezizomycotina</taxon>
        <taxon>Eurotiomycetes</taxon>
        <taxon>Eurotiomycetidae</taxon>
        <taxon>Eurotiales</taxon>
        <taxon>Aspergillaceae</taxon>
        <taxon>Aspergillus</taxon>
        <taxon>Aspergillus subgen. Nidulantes</taxon>
    </lineage>
</organism>
<name>A0ABR4J2B6_9EURO</name>
<proteinExistence type="predicted"/>
<dbReference type="InterPro" id="IPR051783">
    <property type="entry name" value="NAD(P)-dependent_oxidoreduct"/>
</dbReference>
<evidence type="ECO:0000313" key="3">
    <source>
        <dbReference type="Proteomes" id="UP001610446"/>
    </source>
</evidence>
<protein>
    <recommendedName>
        <fullName evidence="1">NAD-dependent epimerase/dehydratase domain-containing protein</fullName>
    </recommendedName>
</protein>
<feature type="domain" description="NAD-dependent epimerase/dehydratase" evidence="1">
    <location>
        <begin position="6"/>
        <end position="244"/>
    </location>
</feature>
<dbReference type="Pfam" id="PF01370">
    <property type="entry name" value="Epimerase"/>
    <property type="match status" value="1"/>
</dbReference>
<dbReference type="Proteomes" id="UP001610446">
    <property type="component" value="Unassembled WGS sequence"/>
</dbReference>
<evidence type="ECO:0000259" key="1">
    <source>
        <dbReference type="Pfam" id="PF01370"/>
    </source>
</evidence>
<keyword evidence="3" id="KW-1185">Reference proteome</keyword>
<evidence type="ECO:0000313" key="2">
    <source>
        <dbReference type="EMBL" id="KAL2834026.1"/>
    </source>
</evidence>
<gene>
    <name evidence="2" type="ORF">BJY01DRAFT_224755</name>
</gene>
<reference evidence="2 3" key="1">
    <citation type="submission" date="2024-07" db="EMBL/GenBank/DDBJ databases">
        <title>Section-level genome sequencing and comparative genomics of Aspergillus sections Usti and Cavernicolus.</title>
        <authorList>
            <consortium name="Lawrence Berkeley National Laboratory"/>
            <person name="Nybo J.L."/>
            <person name="Vesth T.C."/>
            <person name="Theobald S."/>
            <person name="Frisvad J.C."/>
            <person name="Larsen T.O."/>
            <person name="Kjaerboelling I."/>
            <person name="Rothschild-Mancinelli K."/>
            <person name="Lyhne E.K."/>
            <person name="Kogle M.E."/>
            <person name="Barry K."/>
            <person name="Clum A."/>
            <person name="Na H."/>
            <person name="Ledsgaard L."/>
            <person name="Lin J."/>
            <person name="Lipzen A."/>
            <person name="Kuo A."/>
            <person name="Riley R."/>
            <person name="Mondo S."/>
            <person name="Labutti K."/>
            <person name="Haridas S."/>
            <person name="Pangalinan J."/>
            <person name="Salamov A.A."/>
            <person name="Simmons B.A."/>
            <person name="Magnuson J.K."/>
            <person name="Chen J."/>
            <person name="Drula E."/>
            <person name="Henrissat B."/>
            <person name="Wiebenga A."/>
            <person name="Lubbers R.J."/>
            <person name="Gomes A.C."/>
            <person name="Makela M.R."/>
            <person name="Stajich J."/>
            <person name="Grigoriev I.V."/>
            <person name="Mortensen U.H."/>
            <person name="De Vries R.P."/>
            <person name="Baker S.E."/>
            <person name="Andersen M.R."/>
        </authorList>
    </citation>
    <scope>NUCLEOTIDE SEQUENCE [LARGE SCALE GENOMIC DNA]</scope>
    <source>
        <strain evidence="2 3">CBS 123904</strain>
    </source>
</reference>
<dbReference type="Gene3D" id="3.40.50.720">
    <property type="entry name" value="NAD(P)-binding Rossmann-like Domain"/>
    <property type="match status" value="1"/>
</dbReference>
<dbReference type="SUPFAM" id="SSF51735">
    <property type="entry name" value="NAD(P)-binding Rossmann-fold domains"/>
    <property type="match status" value="1"/>
</dbReference>